<protein>
    <recommendedName>
        <fullName evidence="1">B30.2/SPRY domain-containing protein</fullName>
    </recommendedName>
</protein>
<dbReference type="InterPro" id="IPR001870">
    <property type="entry name" value="B30.2/SPRY"/>
</dbReference>
<proteinExistence type="predicted"/>
<reference evidence="2 3" key="1">
    <citation type="journal article" date="2021" name="Nat. Plants">
        <title>The Taxus genome provides insights into paclitaxel biosynthesis.</title>
        <authorList>
            <person name="Xiong X."/>
            <person name="Gou J."/>
            <person name="Liao Q."/>
            <person name="Li Y."/>
            <person name="Zhou Q."/>
            <person name="Bi G."/>
            <person name="Li C."/>
            <person name="Du R."/>
            <person name="Wang X."/>
            <person name="Sun T."/>
            <person name="Guo L."/>
            <person name="Liang H."/>
            <person name="Lu P."/>
            <person name="Wu Y."/>
            <person name="Zhang Z."/>
            <person name="Ro D.K."/>
            <person name="Shang Y."/>
            <person name="Huang S."/>
            <person name="Yan J."/>
        </authorList>
    </citation>
    <scope>NUCLEOTIDE SEQUENCE [LARGE SCALE GENOMIC DNA]</scope>
    <source>
        <strain evidence="2">Ta-2019</strain>
    </source>
</reference>
<dbReference type="InterPro" id="IPR013320">
    <property type="entry name" value="ConA-like_dom_sf"/>
</dbReference>
<dbReference type="OMA" id="FEYKEAN"/>
<dbReference type="SMART" id="SM00449">
    <property type="entry name" value="SPRY"/>
    <property type="match status" value="1"/>
</dbReference>
<dbReference type="InterPro" id="IPR003877">
    <property type="entry name" value="SPRY_dom"/>
</dbReference>
<evidence type="ECO:0000313" key="2">
    <source>
        <dbReference type="EMBL" id="KAH9331522.1"/>
    </source>
</evidence>
<dbReference type="SUPFAM" id="SSF49899">
    <property type="entry name" value="Concanavalin A-like lectins/glucanases"/>
    <property type="match status" value="1"/>
</dbReference>
<evidence type="ECO:0000313" key="3">
    <source>
        <dbReference type="Proteomes" id="UP000824469"/>
    </source>
</evidence>
<dbReference type="InterPro" id="IPR043136">
    <property type="entry name" value="B30.2/SPRY_sf"/>
</dbReference>
<evidence type="ECO:0000259" key="1">
    <source>
        <dbReference type="PROSITE" id="PS50188"/>
    </source>
</evidence>
<dbReference type="Pfam" id="PF00622">
    <property type="entry name" value="SPRY"/>
    <property type="match status" value="1"/>
</dbReference>
<dbReference type="InterPro" id="IPR050618">
    <property type="entry name" value="Ubq-SigPath_Reg"/>
</dbReference>
<feature type="non-terminal residue" evidence="2">
    <location>
        <position position="1"/>
    </location>
</feature>
<dbReference type="AlphaFoldDB" id="A0AA38LSA8"/>
<comment type="caution">
    <text evidence="2">The sequence shown here is derived from an EMBL/GenBank/DDBJ whole genome shotgun (WGS) entry which is preliminary data.</text>
</comment>
<feature type="domain" description="B30.2/SPRY" evidence="1">
    <location>
        <begin position="6"/>
        <end position="193"/>
    </location>
</feature>
<accession>A0AA38LSA8</accession>
<dbReference type="PROSITE" id="PS50188">
    <property type="entry name" value="B302_SPRY"/>
    <property type="match status" value="1"/>
</dbReference>
<gene>
    <name evidence="2" type="ORF">KI387_003630</name>
</gene>
<keyword evidence="3" id="KW-1185">Reference proteome</keyword>
<dbReference type="Proteomes" id="UP000824469">
    <property type="component" value="Unassembled WGS sequence"/>
</dbReference>
<dbReference type="EMBL" id="JAHRHJ020000001">
    <property type="protein sequence ID" value="KAH9331522.1"/>
    <property type="molecule type" value="Genomic_DNA"/>
</dbReference>
<dbReference type="Gene3D" id="2.60.120.920">
    <property type="match status" value="1"/>
</dbReference>
<organism evidence="2 3">
    <name type="scientific">Taxus chinensis</name>
    <name type="common">Chinese yew</name>
    <name type="synonym">Taxus wallichiana var. chinensis</name>
    <dbReference type="NCBI Taxonomy" id="29808"/>
    <lineage>
        <taxon>Eukaryota</taxon>
        <taxon>Viridiplantae</taxon>
        <taxon>Streptophyta</taxon>
        <taxon>Embryophyta</taxon>
        <taxon>Tracheophyta</taxon>
        <taxon>Spermatophyta</taxon>
        <taxon>Pinopsida</taxon>
        <taxon>Pinidae</taxon>
        <taxon>Conifers II</taxon>
        <taxon>Cupressales</taxon>
        <taxon>Taxaceae</taxon>
        <taxon>Taxus</taxon>
    </lineage>
</organism>
<dbReference type="PANTHER" id="PTHR12864">
    <property type="entry name" value="RAN BINDING PROTEIN 9-RELATED"/>
    <property type="match status" value="1"/>
</dbReference>
<sequence>MNVERAGDLVYSDYRNISGEEEVVPTHLNTADIEPHFPALVDNFTVQYIDRGWYYNDVAAVQGNCPVPVRKLLYYFEMYVENKGQRGTVSIGFTDQNFNKNRQPGWNRNTFGYHGDDGLIFHNSGLGRPFGPTYTTGDTVGAGVNNASQDVFFTRNGEFIGSITRDFDGDLFPTVGLHSLDERVVVNFGQQDFLFDIQ</sequence>
<name>A0AA38LSA8_TAXCH</name>